<dbReference type="Proteomes" id="UP000321353">
    <property type="component" value="Chromosome"/>
</dbReference>
<name>A0A5B9MC98_9BACT</name>
<protein>
    <recommendedName>
        <fullName evidence="3">Polysaccharide biosynthesis/export protein</fullName>
    </recommendedName>
</protein>
<organism evidence="1 2">
    <name type="scientific">Stieleria maiorica</name>
    <dbReference type="NCBI Taxonomy" id="2795974"/>
    <lineage>
        <taxon>Bacteria</taxon>
        <taxon>Pseudomonadati</taxon>
        <taxon>Planctomycetota</taxon>
        <taxon>Planctomycetia</taxon>
        <taxon>Pirellulales</taxon>
        <taxon>Pirellulaceae</taxon>
        <taxon>Stieleria</taxon>
    </lineage>
</organism>
<evidence type="ECO:0008006" key="3">
    <source>
        <dbReference type="Google" id="ProtNLM"/>
    </source>
</evidence>
<proteinExistence type="predicted"/>
<dbReference type="EMBL" id="CP036264">
    <property type="protein sequence ID" value="QEF96847.1"/>
    <property type="molecule type" value="Genomic_DNA"/>
</dbReference>
<gene>
    <name evidence="1" type="ORF">Mal15_08770</name>
</gene>
<keyword evidence="2" id="KW-1185">Reference proteome</keyword>
<evidence type="ECO:0000313" key="2">
    <source>
        <dbReference type="Proteomes" id="UP000321353"/>
    </source>
</evidence>
<dbReference type="AlphaFoldDB" id="A0A5B9MC98"/>
<reference evidence="1 2" key="1">
    <citation type="submission" date="2019-02" db="EMBL/GenBank/DDBJ databases">
        <title>Planctomycetal bacteria perform biofilm scaping via a novel small molecule.</title>
        <authorList>
            <person name="Jeske O."/>
            <person name="Boedeker C."/>
            <person name="Wiegand S."/>
            <person name="Breitling P."/>
            <person name="Kallscheuer N."/>
            <person name="Jogler M."/>
            <person name="Rohde M."/>
            <person name="Petersen J."/>
            <person name="Medema M.H."/>
            <person name="Surup F."/>
            <person name="Jogler C."/>
        </authorList>
    </citation>
    <scope>NUCLEOTIDE SEQUENCE [LARGE SCALE GENOMIC DNA]</scope>
    <source>
        <strain evidence="1 2">Mal15</strain>
    </source>
</reference>
<evidence type="ECO:0000313" key="1">
    <source>
        <dbReference type="EMBL" id="QEF96847.1"/>
    </source>
</evidence>
<sequence>MTAPDRNIAPLQKPAPHTVRPSRCRRVFQALACGPLASAALATLLTAASTGCSALPSMRGLDLMSPSSSLLFPGSAKNASPYQMLDGTVPVTSVSGDGALTEEAYHKIREAKAQNAVVLQVAGDEQPVRLLPLPAGEQSVFVSELLTQTGVLKKLGDVQATLYRPSPDSIAGVRMDIKFADDGTVAPTSDYGLRPGDRVQVRPITTTPIENLVKMALRR</sequence>
<accession>A0A5B9MC98</accession>
<dbReference type="KEGG" id="smam:Mal15_08770"/>